<evidence type="ECO:0000313" key="6">
    <source>
        <dbReference type="Proteomes" id="UP000546213"/>
    </source>
</evidence>
<feature type="compositionally biased region" description="Basic and acidic residues" evidence="3">
    <location>
        <begin position="321"/>
        <end position="333"/>
    </location>
</feature>
<protein>
    <recommendedName>
        <fullName evidence="4">REM-1 domain-containing protein</fullName>
    </recommendedName>
</protein>
<dbReference type="GO" id="GO:0007165">
    <property type="term" value="P:signal transduction"/>
    <property type="evidence" value="ECO:0007669"/>
    <property type="project" value="InterPro"/>
</dbReference>
<dbReference type="Proteomes" id="UP000546213">
    <property type="component" value="Unassembled WGS sequence"/>
</dbReference>
<keyword evidence="6" id="KW-1185">Reference proteome</keyword>
<keyword evidence="1 2" id="KW-0175">Coiled coil</keyword>
<dbReference type="PROSITE" id="PS51860">
    <property type="entry name" value="REM_1"/>
    <property type="match status" value="1"/>
</dbReference>
<feature type="region of interest" description="Disordered" evidence="3">
    <location>
        <begin position="320"/>
        <end position="348"/>
    </location>
</feature>
<dbReference type="OrthoDB" id="5102578at2759"/>
<dbReference type="EMBL" id="JAAOAS010000375">
    <property type="protein sequence ID" value="KAF5577763.1"/>
    <property type="molecule type" value="Genomic_DNA"/>
</dbReference>
<evidence type="ECO:0000256" key="3">
    <source>
        <dbReference type="SAM" id="MobiDB-lite"/>
    </source>
</evidence>
<comment type="caution">
    <text evidence="5">The sequence shown here is derived from an EMBL/GenBank/DDBJ whole genome shotgun (WGS) entry which is preliminary data.</text>
</comment>
<accession>A0A8H5NUT6</accession>
<proteinExistence type="predicted"/>
<dbReference type="AlphaFoldDB" id="A0A8H5NUT6"/>
<feature type="domain" description="REM-1" evidence="4">
    <location>
        <begin position="196"/>
        <end position="278"/>
    </location>
</feature>
<evidence type="ECO:0000259" key="4">
    <source>
        <dbReference type="PROSITE" id="PS51860"/>
    </source>
</evidence>
<feature type="coiled-coil region" evidence="2">
    <location>
        <begin position="199"/>
        <end position="306"/>
    </location>
</feature>
<sequence>MEPTGATYVLTAAQFAGQVNQPGGDPVQRQAQVNRVLLSYDRAMKEMCEEGIQELHRYLESGKWVQSSQNASGHTAYRKFMGKSGYAPTLYYPHFFVIQAIYIEGGGPVHDAIFNMYQTNSGHWGMTITPDKPFYPRLADSQRERRLILGNIRGPNTPSGRQAFSDKHRELEVHLRAAAQLTAEIQNGDHEKKQRSMDFQRTRDELRLAKQRNLDLQRELQQETQNRRNAERSKQTLQNRLEQRIEQLQDAQTQLQETSHKLVESRQHTKGLQDQLGRVQAYITHHQQFSMQIAELEKQHAALSAKRQQCIGIIAKQTLSRVEESKSATKRAADGSADGEGSKRSRQE</sequence>
<dbReference type="InterPro" id="IPR011072">
    <property type="entry name" value="HR1_rho-bd"/>
</dbReference>
<reference evidence="5 6" key="1">
    <citation type="submission" date="2020-05" db="EMBL/GenBank/DDBJ databases">
        <title>Identification and distribution of gene clusters putatively required for synthesis of sphingolipid metabolism inhibitors in phylogenetically diverse species of the filamentous fungus Fusarium.</title>
        <authorList>
            <person name="Kim H.-S."/>
            <person name="Busman M."/>
            <person name="Brown D.W."/>
            <person name="Divon H."/>
            <person name="Uhlig S."/>
            <person name="Proctor R.H."/>
        </authorList>
    </citation>
    <scope>NUCLEOTIDE SEQUENCE [LARGE SCALE GENOMIC DNA]</scope>
    <source>
        <strain evidence="5 6">NRRL 36939</strain>
    </source>
</reference>
<evidence type="ECO:0000313" key="5">
    <source>
        <dbReference type="EMBL" id="KAF5577763.1"/>
    </source>
</evidence>
<gene>
    <name evidence="5" type="ORF">FPCIR_11921</name>
</gene>
<evidence type="ECO:0000256" key="1">
    <source>
        <dbReference type="PROSITE-ProRule" id="PRU01207"/>
    </source>
</evidence>
<name>A0A8H5NUT6_9HYPO</name>
<organism evidence="5 6">
    <name type="scientific">Fusarium pseudocircinatum</name>
    <dbReference type="NCBI Taxonomy" id="56676"/>
    <lineage>
        <taxon>Eukaryota</taxon>
        <taxon>Fungi</taxon>
        <taxon>Dikarya</taxon>
        <taxon>Ascomycota</taxon>
        <taxon>Pezizomycotina</taxon>
        <taxon>Sordariomycetes</taxon>
        <taxon>Hypocreomycetidae</taxon>
        <taxon>Hypocreales</taxon>
        <taxon>Nectriaceae</taxon>
        <taxon>Fusarium</taxon>
        <taxon>Fusarium fujikuroi species complex</taxon>
    </lineage>
</organism>
<evidence type="ECO:0000256" key="2">
    <source>
        <dbReference type="SAM" id="Coils"/>
    </source>
</evidence>